<evidence type="ECO:0000256" key="2">
    <source>
        <dbReference type="ARBA" id="ARBA00022741"/>
    </source>
</evidence>
<dbReference type="PRINTS" id="PR00099">
    <property type="entry name" value="CPSGATASE"/>
</dbReference>
<dbReference type="PANTHER" id="PTHR11922:SF2">
    <property type="entry name" value="GMP SYNTHASE [GLUTAMINE-HYDROLYZING]"/>
    <property type="match status" value="1"/>
</dbReference>
<evidence type="ECO:0000313" key="8">
    <source>
        <dbReference type="Proteomes" id="UP000263486"/>
    </source>
</evidence>
<evidence type="ECO:0000313" key="7">
    <source>
        <dbReference type="EMBL" id="REI40646.1"/>
    </source>
</evidence>
<dbReference type="InterPro" id="IPR029062">
    <property type="entry name" value="Class_I_gatase-like"/>
</dbReference>
<evidence type="ECO:0000259" key="6">
    <source>
        <dbReference type="Pfam" id="PF00117"/>
    </source>
</evidence>
<evidence type="ECO:0000256" key="1">
    <source>
        <dbReference type="ARBA" id="ARBA00022598"/>
    </source>
</evidence>
<dbReference type="PANTHER" id="PTHR11922">
    <property type="entry name" value="GMP SYNTHASE-RELATED"/>
    <property type="match status" value="1"/>
</dbReference>
<keyword evidence="4" id="KW-0658">Purine biosynthesis</keyword>
<accession>A0ABX9KFP7</accession>
<proteinExistence type="predicted"/>
<evidence type="ECO:0000256" key="3">
    <source>
        <dbReference type="ARBA" id="ARBA00022749"/>
    </source>
</evidence>
<name>A0ABX9KFP7_9FUSO</name>
<dbReference type="EMBL" id="QUAJ01000017">
    <property type="protein sequence ID" value="REI40646.1"/>
    <property type="molecule type" value="Genomic_DNA"/>
</dbReference>
<keyword evidence="3" id="KW-0332">GMP biosynthesis</keyword>
<dbReference type="PRINTS" id="PR00096">
    <property type="entry name" value="GATASE"/>
</dbReference>
<protein>
    <recommendedName>
        <fullName evidence="6">Glutamine amidotransferase domain-containing protein</fullName>
    </recommendedName>
</protein>
<evidence type="ECO:0000256" key="4">
    <source>
        <dbReference type="ARBA" id="ARBA00022755"/>
    </source>
</evidence>
<dbReference type="RefSeq" id="WP_114642745.1">
    <property type="nucleotide sequence ID" value="NZ_JAACIO010000017.1"/>
</dbReference>
<comment type="caution">
    <text evidence="7">The sequence shown here is derived from an EMBL/GenBank/DDBJ whole genome shotgun (WGS) entry which is preliminary data.</text>
</comment>
<sequence>MLLIIDNQSSFIKKFKRYFLSEQDFDYIFFDHNQPLNLSAKAKVKGIILSGGRGNPYEPLNLTSNFIALMNFDVPVLGLCLGHEILTVANMGRIKKLSEPQRKKEKITITDPNDPIFKGLNKTEVYFTRRHNYYVAELPENFIRIGESKICQNEIIKHREKPIYGFQSHPEASGEDGILIIKNFLKICGFEI</sequence>
<gene>
    <name evidence="7" type="ORF">DYH56_10090</name>
</gene>
<dbReference type="Proteomes" id="UP000263486">
    <property type="component" value="Unassembled WGS sequence"/>
</dbReference>
<organism evidence="7 8">
    <name type="scientific">Psychrilyobacter piezotolerans</name>
    <dbReference type="NCBI Taxonomy" id="2293438"/>
    <lineage>
        <taxon>Bacteria</taxon>
        <taxon>Fusobacteriati</taxon>
        <taxon>Fusobacteriota</taxon>
        <taxon>Fusobacteriia</taxon>
        <taxon>Fusobacteriales</taxon>
        <taxon>Fusobacteriaceae</taxon>
        <taxon>Psychrilyobacter</taxon>
    </lineage>
</organism>
<dbReference type="PROSITE" id="PS51273">
    <property type="entry name" value="GATASE_TYPE_1"/>
    <property type="match status" value="1"/>
</dbReference>
<keyword evidence="1" id="KW-0436">Ligase</keyword>
<dbReference type="SUPFAM" id="SSF52317">
    <property type="entry name" value="Class I glutamine amidotransferase-like"/>
    <property type="match status" value="1"/>
</dbReference>
<keyword evidence="5" id="KW-0067">ATP-binding</keyword>
<keyword evidence="2" id="KW-0547">Nucleotide-binding</keyword>
<dbReference type="InterPro" id="IPR017926">
    <property type="entry name" value="GATASE"/>
</dbReference>
<dbReference type="Pfam" id="PF00117">
    <property type="entry name" value="GATase"/>
    <property type="match status" value="1"/>
</dbReference>
<dbReference type="PRINTS" id="PR00097">
    <property type="entry name" value="ANTSNTHASEII"/>
</dbReference>
<feature type="domain" description="Glutamine amidotransferase" evidence="6">
    <location>
        <begin position="3"/>
        <end position="185"/>
    </location>
</feature>
<reference evidence="7 8" key="1">
    <citation type="submission" date="2018-08" db="EMBL/GenBank/DDBJ databases">
        <title>Draft genome sequence of Psychrilyobacter sp. strain SD5 isolated from Black Sea water.</title>
        <authorList>
            <person name="Yadav S."/>
            <person name="Villanueva L."/>
            <person name="Damste J.S.S."/>
        </authorList>
    </citation>
    <scope>NUCLEOTIDE SEQUENCE [LARGE SCALE GENOMIC DNA]</scope>
    <source>
        <strain evidence="7 8">SD5</strain>
    </source>
</reference>
<keyword evidence="8" id="KW-1185">Reference proteome</keyword>
<evidence type="ECO:0000256" key="5">
    <source>
        <dbReference type="ARBA" id="ARBA00022840"/>
    </source>
</evidence>
<dbReference type="Gene3D" id="3.40.50.880">
    <property type="match status" value="1"/>
</dbReference>